<evidence type="ECO:0000313" key="4">
    <source>
        <dbReference type="Proteomes" id="UP001156870"/>
    </source>
</evidence>
<feature type="chain" id="PRO_5041295187" evidence="2">
    <location>
        <begin position="27"/>
        <end position="113"/>
    </location>
</feature>
<evidence type="ECO:0000313" key="3">
    <source>
        <dbReference type="EMBL" id="GLS27671.1"/>
    </source>
</evidence>
<dbReference type="RefSeq" id="WP_232592594.1">
    <property type="nucleotide sequence ID" value="NZ_BSPD01000085.1"/>
</dbReference>
<sequence>MFQEFSRSLIAFAAMFLILSPQKTLATPEENNNAINSATQETNQKATESNKLESNKTVSNKTKPNNKEPNKTETKGAGAKASTEKTSPAEENESFVPTEDISEDLSVSFPIDI</sequence>
<proteinExistence type="predicted"/>
<organism evidence="3 4">
    <name type="scientific">Marinibactrum halimedae</name>
    <dbReference type="NCBI Taxonomy" id="1444977"/>
    <lineage>
        <taxon>Bacteria</taxon>
        <taxon>Pseudomonadati</taxon>
        <taxon>Pseudomonadota</taxon>
        <taxon>Gammaproteobacteria</taxon>
        <taxon>Cellvibrionales</taxon>
        <taxon>Cellvibrionaceae</taxon>
        <taxon>Marinibactrum</taxon>
    </lineage>
</organism>
<name>A0AA37TC98_9GAMM</name>
<protein>
    <submittedName>
        <fullName evidence="3">Uncharacterized protein</fullName>
    </submittedName>
</protein>
<accession>A0AA37TC98</accession>
<keyword evidence="2" id="KW-0732">Signal</keyword>
<evidence type="ECO:0000256" key="2">
    <source>
        <dbReference type="SAM" id="SignalP"/>
    </source>
</evidence>
<dbReference type="Proteomes" id="UP001156870">
    <property type="component" value="Unassembled WGS sequence"/>
</dbReference>
<feature type="compositionally biased region" description="Polar residues" evidence="1">
    <location>
        <begin position="29"/>
        <end position="47"/>
    </location>
</feature>
<dbReference type="EMBL" id="BSPD01000085">
    <property type="protein sequence ID" value="GLS27671.1"/>
    <property type="molecule type" value="Genomic_DNA"/>
</dbReference>
<comment type="caution">
    <text evidence="3">The sequence shown here is derived from an EMBL/GenBank/DDBJ whole genome shotgun (WGS) entry which is preliminary data.</text>
</comment>
<evidence type="ECO:0000256" key="1">
    <source>
        <dbReference type="SAM" id="MobiDB-lite"/>
    </source>
</evidence>
<dbReference type="AlphaFoldDB" id="A0AA37TC98"/>
<feature type="region of interest" description="Disordered" evidence="1">
    <location>
        <begin position="29"/>
        <end position="113"/>
    </location>
</feature>
<keyword evidence="4" id="KW-1185">Reference proteome</keyword>
<feature type="compositionally biased region" description="Basic and acidic residues" evidence="1">
    <location>
        <begin position="65"/>
        <end position="74"/>
    </location>
</feature>
<reference evidence="3 4" key="1">
    <citation type="journal article" date="2014" name="Int. J. Syst. Evol. Microbiol.">
        <title>Complete genome sequence of Corynebacterium casei LMG S-19264T (=DSM 44701T), isolated from a smear-ripened cheese.</title>
        <authorList>
            <consortium name="US DOE Joint Genome Institute (JGI-PGF)"/>
            <person name="Walter F."/>
            <person name="Albersmeier A."/>
            <person name="Kalinowski J."/>
            <person name="Ruckert C."/>
        </authorList>
    </citation>
    <scope>NUCLEOTIDE SEQUENCE [LARGE SCALE GENOMIC DNA]</scope>
    <source>
        <strain evidence="3 4">NBRC 110095</strain>
    </source>
</reference>
<feature type="signal peptide" evidence="2">
    <location>
        <begin position="1"/>
        <end position="26"/>
    </location>
</feature>
<gene>
    <name evidence="3" type="ORF">GCM10007877_33900</name>
</gene>